<feature type="domain" description="Bulb-type lectin" evidence="7">
    <location>
        <begin position="56"/>
        <end position="175"/>
    </location>
</feature>
<gene>
    <name evidence="8" type="ORF">HPP92_021549</name>
</gene>
<dbReference type="GO" id="GO:0016020">
    <property type="term" value="C:membrane"/>
    <property type="evidence" value="ECO:0007669"/>
    <property type="project" value="UniProtKB-SubCell"/>
</dbReference>
<proteinExistence type="predicted"/>
<evidence type="ECO:0000256" key="6">
    <source>
        <dbReference type="SAM" id="Phobius"/>
    </source>
</evidence>
<dbReference type="Gene3D" id="2.90.10.10">
    <property type="entry name" value="Bulb-type lectin domain"/>
    <property type="match status" value="1"/>
</dbReference>
<dbReference type="Pfam" id="PF01453">
    <property type="entry name" value="B_lectin"/>
    <property type="match status" value="1"/>
</dbReference>
<keyword evidence="5 6" id="KW-0472">Membrane</keyword>
<keyword evidence="3" id="KW-0732">Signal</keyword>
<evidence type="ECO:0000256" key="4">
    <source>
        <dbReference type="ARBA" id="ARBA00022989"/>
    </source>
</evidence>
<organism evidence="8 9">
    <name type="scientific">Vanilla planifolia</name>
    <name type="common">Vanilla</name>
    <dbReference type="NCBI Taxonomy" id="51239"/>
    <lineage>
        <taxon>Eukaryota</taxon>
        <taxon>Viridiplantae</taxon>
        <taxon>Streptophyta</taxon>
        <taxon>Embryophyta</taxon>
        <taxon>Tracheophyta</taxon>
        <taxon>Spermatophyta</taxon>
        <taxon>Magnoliopsida</taxon>
        <taxon>Liliopsida</taxon>
        <taxon>Asparagales</taxon>
        <taxon>Orchidaceae</taxon>
        <taxon>Vanilloideae</taxon>
        <taxon>Vanilleae</taxon>
        <taxon>Vanilla</taxon>
    </lineage>
</organism>
<dbReference type="AlphaFoldDB" id="A0A835Q1B6"/>
<evidence type="ECO:0000256" key="3">
    <source>
        <dbReference type="ARBA" id="ARBA00022729"/>
    </source>
</evidence>
<feature type="transmembrane region" description="Helical" evidence="6">
    <location>
        <begin position="25"/>
        <end position="47"/>
    </location>
</feature>
<dbReference type="InterPro" id="IPR001480">
    <property type="entry name" value="Bulb-type_lectin_dom"/>
</dbReference>
<dbReference type="SMART" id="SM00108">
    <property type="entry name" value="B_lectin"/>
    <property type="match status" value="1"/>
</dbReference>
<comment type="subcellular location">
    <subcellularLocation>
        <location evidence="1">Membrane</location>
        <topology evidence="1">Single-pass membrane protein</topology>
    </subcellularLocation>
</comment>
<dbReference type="InterPro" id="IPR036426">
    <property type="entry name" value="Bulb-type_lectin_dom_sf"/>
</dbReference>
<evidence type="ECO:0000256" key="1">
    <source>
        <dbReference type="ARBA" id="ARBA00004167"/>
    </source>
</evidence>
<keyword evidence="2 6" id="KW-0812">Transmembrane</keyword>
<dbReference type="PANTHER" id="PTHR47974:SF29">
    <property type="entry name" value="RECEPTOR-LIKE SERINE_THREONINE-PROTEIN KINASE"/>
    <property type="match status" value="1"/>
</dbReference>
<reference evidence="8 9" key="1">
    <citation type="journal article" date="2020" name="Nat. Food">
        <title>A phased Vanilla planifolia genome enables genetic improvement of flavour and production.</title>
        <authorList>
            <person name="Hasing T."/>
            <person name="Tang H."/>
            <person name="Brym M."/>
            <person name="Khazi F."/>
            <person name="Huang T."/>
            <person name="Chambers A.H."/>
        </authorList>
    </citation>
    <scope>NUCLEOTIDE SEQUENCE [LARGE SCALE GENOMIC DNA]</scope>
    <source>
        <tissue evidence="8">Leaf</tissue>
    </source>
</reference>
<sequence>MERFFLMFEFYPLGSSPTKIHSSRAAFLLTVMGSSLFCYVMLIPAFLRLSESLTGKIPLGSDLSASSGLSWVSENGTFALGFTSSSSGDGVILAIRYAGLPDDQTIVWSPNRDSPVSRDAVVRLDQTGNLQLLDRDTLMWASNTTGLGVEFVFMSDSGNLLLCTANSSQPVAWESFRHPSDTLLPGQPLTASLELTSSKSQFGYYCLKMLQQQTSLSLALTYILPEADSTNTNFSYWSSPQISNATGDVVAMLDQFGSFSITYGRSSAGMVYVHKNDSGNSSVSVLRRITIEEDGNLHLYEWNSSRDGKGGWESQWLAVSNQCQVAGICGSGLCTLDGSSGGAKCRNLSMLMPSMANSGDCRAERKMEAFPQTRYYFSGDSTIANYSNLTMASECSAYCLSDCDCVASVYEIVEDETYCWSLSSMVFGGLQDPSSTLYVKVAENETNGESGKEMDQQVHPAVVIELFFHCCCVSVFSYCSFACFCGLPQRGERSSKTELSPVT</sequence>
<protein>
    <recommendedName>
        <fullName evidence="7">Bulb-type lectin domain-containing protein</fullName>
    </recommendedName>
</protein>
<evidence type="ECO:0000256" key="5">
    <source>
        <dbReference type="ARBA" id="ARBA00023136"/>
    </source>
</evidence>
<evidence type="ECO:0000256" key="2">
    <source>
        <dbReference type="ARBA" id="ARBA00022692"/>
    </source>
</evidence>
<comment type="caution">
    <text evidence="8">The sequence shown here is derived from an EMBL/GenBank/DDBJ whole genome shotgun (WGS) entry which is preliminary data.</text>
</comment>
<keyword evidence="4 6" id="KW-1133">Transmembrane helix</keyword>
<dbReference type="SUPFAM" id="SSF51110">
    <property type="entry name" value="alpha-D-mannose-specific plant lectins"/>
    <property type="match status" value="1"/>
</dbReference>
<keyword evidence="9" id="KW-1185">Reference proteome</keyword>
<dbReference type="PANTHER" id="PTHR47974">
    <property type="entry name" value="OS07G0415500 PROTEIN"/>
    <property type="match status" value="1"/>
</dbReference>
<dbReference type="Proteomes" id="UP000636800">
    <property type="component" value="Chromosome 11"/>
</dbReference>
<evidence type="ECO:0000259" key="7">
    <source>
        <dbReference type="PROSITE" id="PS50927"/>
    </source>
</evidence>
<evidence type="ECO:0000313" key="8">
    <source>
        <dbReference type="EMBL" id="KAG0461252.1"/>
    </source>
</evidence>
<dbReference type="EMBL" id="JADCNL010000011">
    <property type="protein sequence ID" value="KAG0461252.1"/>
    <property type="molecule type" value="Genomic_DNA"/>
</dbReference>
<dbReference type="GO" id="GO:0051707">
    <property type="term" value="P:response to other organism"/>
    <property type="evidence" value="ECO:0007669"/>
    <property type="project" value="UniProtKB-ARBA"/>
</dbReference>
<evidence type="ECO:0000313" key="9">
    <source>
        <dbReference type="Proteomes" id="UP000636800"/>
    </source>
</evidence>
<dbReference type="OrthoDB" id="7537227at2759"/>
<name>A0A835Q1B6_VANPL</name>
<accession>A0A835Q1B6</accession>
<dbReference type="PROSITE" id="PS50927">
    <property type="entry name" value="BULB_LECTIN"/>
    <property type="match status" value="1"/>
</dbReference>